<proteinExistence type="predicted"/>
<dbReference type="Proteomes" id="UP001600943">
    <property type="component" value="Unassembled WGS sequence"/>
</dbReference>
<organism evidence="1 2">
    <name type="scientific">Blautia hominis</name>
    <dbReference type="NCBI Taxonomy" id="2025493"/>
    <lineage>
        <taxon>Bacteria</taxon>
        <taxon>Bacillati</taxon>
        <taxon>Bacillota</taxon>
        <taxon>Clostridia</taxon>
        <taxon>Lachnospirales</taxon>
        <taxon>Lachnospiraceae</taxon>
        <taxon>Blautia</taxon>
    </lineage>
</organism>
<keyword evidence="2" id="KW-1185">Reference proteome</keyword>
<sequence length="217" mass="25041">MQSMIRFSLFGNYERFSTNNLDSYIRLIEFFGKRGYKPSTANELQLQPNGQARVLTMPNFLNETGATVEITSNRINFQKDINDVVEIGTLGEEFENEFLELLDALIADMSITSNRVALNCDILKTDTTLEIPIQSGYFDNANKTEMSVRNAARRELEKEESNIIFEKYVTIQGMFTKYSYDINSIGENQIIRFNRSNIKRMYEAYIKTAIEIEKGLK</sequence>
<dbReference type="EMBL" id="BAABYW010000002">
    <property type="protein sequence ID" value="GAA6410967.1"/>
    <property type="molecule type" value="Genomic_DNA"/>
</dbReference>
<reference evidence="1 2" key="1">
    <citation type="submission" date="2024-04" db="EMBL/GenBank/DDBJ databases">
        <title>Defined microbial consortia suppress multidrug-resistant proinflammatory Enterobacteriaceae via ecological control.</title>
        <authorList>
            <person name="Furuichi M."/>
            <person name="Kawaguchi T."/>
            <person name="Pust M."/>
            <person name="Yasuma K."/>
            <person name="Plichta D."/>
            <person name="Hasegawa N."/>
            <person name="Ohya T."/>
            <person name="Bhattarai S."/>
            <person name="Sasajima S."/>
            <person name="Aoto Y."/>
            <person name="Tuganbaev T."/>
            <person name="Yaginuma M."/>
            <person name="Ueda M."/>
            <person name="Okahashi N."/>
            <person name="Amafuji K."/>
            <person name="Kiridooshi Y."/>
            <person name="Sugita K."/>
            <person name="Strazar M."/>
            <person name="Skelly A."/>
            <person name="Suda W."/>
            <person name="Hattori M."/>
            <person name="Nakamoto N."/>
            <person name="Caballero S."/>
            <person name="Norman J."/>
            <person name="Olle B."/>
            <person name="Tanoue T."/>
            <person name="Arita M."/>
            <person name="Bucci V."/>
            <person name="Atarashi K."/>
            <person name="Xavier R."/>
            <person name="Honda K."/>
        </authorList>
    </citation>
    <scope>NUCLEOTIDE SEQUENCE [LARGE SCALE GENOMIC DNA]</scope>
    <source>
        <strain evidence="2">k04-0078-D8-1</strain>
    </source>
</reference>
<accession>A0ABQ0BHN5</accession>
<protein>
    <submittedName>
        <fullName evidence="1">Uncharacterized protein</fullName>
    </submittedName>
</protein>
<gene>
    <name evidence="1" type="ORF">K040078D81_50840</name>
</gene>
<name>A0ABQ0BHN5_9FIRM</name>
<comment type="caution">
    <text evidence="1">The sequence shown here is derived from an EMBL/GenBank/DDBJ whole genome shotgun (WGS) entry which is preliminary data.</text>
</comment>
<evidence type="ECO:0000313" key="2">
    <source>
        <dbReference type="Proteomes" id="UP001600943"/>
    </source>
</evidence>
<evidence type="ECO:0000313" key="1">
    <source>
        <dbReference type="EMBL" id="GAA6410967.1"/>
    </source>
</evidence>
<dbReference type="RefSeq" id="WP_288889480.1">
    <property type="nucleotide sequence ID" value="NZ_BAABYW010000002.1"/>
</dbReference>